<accession>A0ACC1JJY8</accession>
<proteinExistence type="predicted"/>
<comment type="caution">
    <text evidence="1">The sequence shown here is derived from an EMBL/GenBank/DDBJ whole genome shotgun (WGS) entry which is preliminary data.</text>
</comment>
<name>A0ACC1JJY8_9FUNG</name>
<sequence length="91" mass="9793">TPTMHLARSERKARGGTGVIFTMASDFVHQDTIAKESISPPVSAAPMGPIDVTAICGLYSNGEPSQAELHTLHKHSKQTARALGVKHRKVY</sequence>
<feature type="non-terminal residue" evidence="1">
    <location>
        <position position="1"/>
    </location>
</feature>
<reference evidence="1" key="1">
    <citation type="submission" date="2022-07" db="EMBL/GenBank/DDBJ databases">
        <title>Phylogenomic reconstructions and comparative analyses of Kickxellomycotina fungi.</title>
        <authorList>
            <person name="Reynolds N.K."/>
            <person name="Stajich J.E."/>
            <person name="Barry K."/>
            <person name="Grigoriev I.V."/>
            <person name="Crous P."/>
            <person name="Smith M.E."/>
        </authorList>
    </citation>
    <scope>NUCLEOTIDE SEQUENCE</scope>
    <source>
        <strain evidence="1">CBS 109366</strain>
    </source>
</reference>
<dbReference type="EMBL" id="JANBUJ010003710">
    <property type="protein sequence ID" value="KAJ2759690.1"/>
    <property type="molecule type" value="Genomic_DNA"/>
</dbReference>
<keyword evidence="2" id="KW-1185">Reference proteome</keyword>
<protein>
    <submittedName>
        <fullName evidence="1">Uncharacterized protein</fullName>
    </submittedName>
</protein>
<evidence type="ECO:0000313" key="1">
    <source>
        <dbReference type="EMBL" id="KAJ2759690.1"/>
    </source>
</evidence>
<evidence type="ECO:0000313" key="2">
    <source>
        <dbReference type="Proteomes" id="UP001140234"/>
    </source>
</evidence>
<organism evidence="1 2">
    <name type="scientific">Coemansia nantahalensis</name>
    <dbReference type="NCBI Taxonomy" id="2789366"/>
    <lineage>
        <taxon>Eukaryota</taxon>
        <taxon>Fungi</taxon>
        <taxon>Fungi incertae sedis</taxon>
        <taxon>Zoopagomycota</taxon>
        <taxon>Kickxellomycotina</taxon>
        <taxon>Kickxellomycetes</taxon>
        <taxon>Kickxellales</taxon>
        <taxon>Kickxellaceae</taxon>
        <taxon>Coemansia</taxon>
    </lineage>
</organism>
<dbReference type="Proteomes" id="UP001140234">
    <property type="component" value="Unassembled WGS sequence"/>
</dbReference>
<gene>
    <name evidence="1" type="ORF">IWQ57_006489</name>
</gene>